<sequence>MPKAASAVPKRMTTRAKNATQHPGQILIEGSAKRHTKAQKATDDQHEKEAREASETAVQEGYKRVATFQKQMMTDQAAAHVDAPKPGRPRARPVMKAVKALEASNLTMAGSQASAEIAGDKAVGAQVKTPVRDAIQATGSLIDGSLIDGSMEACDDDDLSVEVLTPTDKKFTLAGRIPGWRSDIPTGVGSKPSSKATPSTAAPSTTFKSTPSSRLTKGSTISSGSVPLTPISTSDAGVNIMGSHYTAWFEDDRVNDSIERSQAHARMNAKVPQGIKISPQVNDVSLPTNIIPYSNILVRDSEELDPIEEDVGNDGFFMLSDIDDDNDKLGEDNKDNKDNSIMFNTSEDQFDMDTEVSPAVVPLVDYKSGSDSSMGSDNQPPPSTQVPRGYSDNQPPPSMQPCSTIPAIKRKLADFEDDSSSSSDVEFVGQGYQAAVKKEESELMSLRQTSVTDVGVTKKAAVAKKLKPSVTHTHLASIASSQATSGPTNPPTAPSMQILARSQYRMKNLPGGGQGAHLWKAKFIPTLIMCIGDQDEVWLLKDAPLCIMLQSIWNALFARTIPHTVTHDGPVIGIAIQRLSEWRNTIASTAVVVLANFMSSQDDVETDEDRTGLAKTLLHRLAFLYGSISEEGKGENPFESDLIIQVERALHLIVDKGKNGDVEVVSGRRAVKVPQKPNKSMGKESTVSFAFSDANYGAKTRAYMTSIARLREPVIRKIWGHAHEVAAKRCGGPEIQDDDSEDEHTLIF</sequence>
<feature type="region of interest" description="Disordered" evidence="1">
    <location>
        <begin position="323"/>
        <end position="403"/>
    </location>
</feature>
<feature type="compositionally biased region" description="Basic and acidic residues" evidence="1">
    <location>
        <begin position="40"/>
        <end position="54"/>
    </location>
</feature>
<feature type="compositionally biased region" description="Polar residues" evidence="1">
    <location>
        <begin position="369"/>
        <end position="378"/>
    </location>
</feature>
<accession>A0A9P6ZS42</accession>
<evidence type="ECO:0000256" key="1">
    <source>
        <dbReference type="SAM" id="MobiDB-lite"/>
    </source>
</evidence>
<feature type="compositionally biased region" description="Polar residues" evidence="1">
    <location>
        <begin position="214"/>
        <end position="228"/>
    </location>
</feature>
<organism evidence="2 3">
    <name type="scientific">Suillus placidus</name>
    <dbReference type="NCBI Taxonomy" id="48579"/>
    <lineage>
        <taxon>Eukaryota</taxon>
        <taxon>Fungi</taxon>
        <taxon>Dikarya</taxon>
        <taxon>Basidiomycota</taxon>
        <taxon>Agaricomycotina</taxon>
        <taxon>Agaricomycetes</taxon>
        <taxon>Agaricomycetidae</taxon>
        <taxon>Boletales</taxon>
        <taxon>Suillineae</taxon>
        <taxon>Suillaceae</taxon>
        <taxon>Suillus</taxon>
    </lineage>
</organism>
<comment type="caution">
    <text evidence="2">The sequence shown here is derived from an EMBL/GenBank/DDBJ whole genome shotgun (WGS) entry which is preliminary data.</text>
</comment>
<protein>
    <submittedName>
        <fullName evidence="2">Uncharacterized protein</fullName>
    </submittedName>
</protein>
<dbReference type="OrthoDB" id="2690652at2759"/>
<dbReference type="AlphaFoldDB" id="A0A9P6ZS42"/>
<dbReference type="EMBL" id="JABBWD010000031">
    <property type="protein sequence ID" value="KAG1775764.1"/>
    <property type="molecule type" value="Genomic_DNA"/>
</dbReference>
<keyword evidence="3" id="KW-1185">Reference proteome</keyword>
<proteinExistence type="predicted"/>
<feature type="region of interest" description="Disordered" evidence="1">
    <location>
        <begin position="1"/>
        <end position="58"/>
    </location>
</feature>
<reference evidence="2" key="1">
    <citation type="journal article" date="2020" name="New Phytol.">
        <title>Comparative genomics reveals dynamic genome evolution in host specialist ectomycorrhizal fungi.</title>
        <authorList>
            <person name="Lofgren L.A."/>
            <person name="Nguyen N.H."/>
            <person name="Vilgalys R."/>
            <person name="Ruytinx J."/>
            <person name="Liao H.L."/>
            <person name="Branco S."/>
            <person name="Kuo A."/>
            <person name="LaButti K."/>
            <person name="Lipzen A."/>
            <person name="Andreopoulos W."/>
            <person name="Pangilinan J."/>
            <person name="Riley R."/>
            <person name="Hundley H."/>
            <person name="Na H."/>
            <person name="Barry K."/>
            <person name="Grigoriev I.V."/>
            <person name="Stajich J.E."/>
            <person name="Kennedy P.G."/>
        </authorList>
    </citation>
    <scope>NUCLEOTIDE SEQUENCE</scope>
    <source>
        <strain evidence="2">DOB743</strain>
    </source>
</reference>
<evidence type="ECO:0000313" key="2">
    <source>
        <dbReference type="EMBL" id="KAG1775764.1"/>
    </source>
</evidence>
<evidence type="ECO:0000313" key="3">
    <source>
        <dbReference type="Proteomes" id="UP000714275"/>
    </source>
</evidence>
<name>A0A9P6ZS42_9AGAM</name>
<dbReference type="Proteomes" id="UP000714275">
    <property type="component" value="Unassembled WGS sequence"/>
</dbReference>
<gene>
    <name evidence="2" type="ORF">EV702DRAFT_1198963</name>
</gene>
<feature type="compositionally biased region" description="Low complexity" evidence="1">
    <location>
        <begin position="190"/>
        <end position="213"/>
    </location>
</feature>
<feature type="region of interest" description="Disordered" evidence="1">
    <location>
        <begin position="181"/>
        <end position="228"/>
    </location>
</feature>
<feature type="compositionally biased region" description="Basic and acidic residues" evidence="1">
    <location>
        <begin position="327"/>
        <end position="338"/>
    </location>
</feature>